<dbReference type="PROSITE" id="PS00624">
    <property type="entry name" value="GMC_OXRED_2"/>
    <property type="match status" value="1"/>
</dbReference>
<comment type="cofactor">
    <cofactor evidence="3">
        <name>FAD</name>
        <dbReference type="ChEBI" id="CHEBI:57692"/>
    </cofactor>
</comment>
<feature type="active site" description="Proton donor" evidence="2">
    <location>
        <position position="552"/>
    </location>
</feature>
<dbReference type="AlphaFoldDB" id="A0ABD1ESS6"/>
<proteinExistence type="inferred from homology"/>
<dbReference type="InterPro" id="IPR007867">
    <property type="entry name" value="GMC_OxRtase_C"/>
</dbReference>
<dbReference type="PANTHER" id="PTHR11552:SF158">
    <property type="entry name" value="GH23626P-RELATED"/>
    <property type="match status" value="1"/>
</dbReference>
<evidence type="ECO:0000256" key="5">
    <source>
        <dbReference type="SAM" id="SignalP"/>
    </source>
</evidence>
<evidence type="ECO:0000256" key="4">
    <source>
        <dbReference type="RuleBase" id="RU003968"/>
    </source>
</evidence>
<dbReference type="InterPro" id="IPR012132">
    <property type="entry name" value="GMC_OxRdtase"/>
</dbReference>
<keyword evidence="4" id="KW-0285">Flavoprotein</keyword>
<dbReference type="PROSITE" id="PS00623">
    <property type="entry name" value="GMC_OXRED_1"/>
    <property type="match status" value="1"/>
</dbReference>
<accession>A0ABD1ESS6</accession>
<evidence type="ECO:0000259" key="7">
    <source>
        <dbReference type="PROSITE" id="PS00624"/>
    </source>
</evidence>
<dbReference type="PANTHER" id="PTHR11552">
    <property type="entry name" value="GLUCOSE-METHANOL-CHOLINE GMC OXIDOREDUCTASE"/>
    <property type="match status" value="1"/>
</dbReference>
<evidence type="ECO:0000256" key="1">
    <source>
        <dbReference type="ARBA" id="ARBA00010790"/>
    </source>
</evidence>
<feature type="chain" id="PRO_5044780078" description="Glucose-methanol-choline oxidoreductase N-terminal domain-containing protein" evidence="5">
    <location>
        <begin position="17"/>
        <end position="619"/>
    </location>
</feature>
<dbReference type="SUPFAM" id="SSF51905">
    <property type="entry name" value="FAD/NAD(P)-binding domain"/>
    <property type="match status" value="1"/>
</dbReference>
<gene>
    <name evidence="8" type="ORF">ABEB36_007108</name>
</gene>
<dbReference type="Pfam" id="PF05199">
    <property type="entry name" value="GMC_oxred_C"/>
    <property type="match status" value="1"/>
</dbReference>
<dbReference type="InterPro" id="IPR036188">
    <property type="entry name" value="FAD/NAD-bd_sf"/>
</dbReference>
<feature type="domain" description="Glucose-methanol-choline oxidoreductase N-terminal" evidence="6">
    <location>
        <begin position="146"/>
        <end position="169"/>
    </location>
</feature>
<organism evidence="8 9">
    <name type="scientific">Hypothenemus hampei</name>
    <name type="common">Coffee berry borer</name>
    <dbReference type="NCBI Taxonomy" id="57062"/>
    <lineage>
        <taxon>Eukaryota</taxon>
        <taxon>Metazoa</taxon>
        <taxon>Ecdysozoa</taxon>
        <taxon>Arthropoda</taxon>
        <taxon>Hexapoda</taxon>
        <taxon>Insecta</taxon>
        <taxon>Pterygota</taxon>
        <taxon>Neoptera</taxon>
        <taxon>Endopterygota</taxon>
        <taxon>Coleoptera</taxon>
        <taxon>Polyphaga</taxon>
        <taxon>Cucujiformia</taxon>
        <taxon>Curculionidae</taxon>
        <taxon>Scolytinae</taxon>
        <taxon>Hypothenemus</taxon>
    </lineage>
</organism>
<dbReference type="InterPro" id="IPR000172">
    <property type="entry name" value="GMC_OxRdtase_N"/>
</dbReference>
<comment type="similarity">
    <text evidence="1 4">Belongs to the GMC oxidoreductase family.</text>
</comment>
<keyword evidence="5" id="KW-0732">Signal</keyword>
<dbReference type="Pfam" id="PF00732">
    <property type="entry name" value="GMC_oxred_N"/>
    <property type="match status" value="1"/>
</dbReference>
<dbReference type="Gene3D" id="3.30.560.10">
    <property type="entry name" value="Glucose Oxidase, domain 3"/>
    <property type="match status" value="1"/>
</dbReference>
<evidence type="ECO:0000313" key="9">
    <source>
        <dbReference type="Proteomes" id="UP001566132"/>
    </source>
</evidence>
<keyword evidence="9" id="KW-1185">Reference proteome</keyword>
<comment type="caution">
    <text evidence="8">The sequence shown here is derived from an EMBL/GenBank/DDBJ whole genome shotgun (WGS) entry which is preliminary data.</text>
</comment>
<protein>
    <recommendedName>
        <fullName evidence="6 7">Glucose-methanol-choline oxidoreductase N-terminal domain-containing protein</fullName>
    </recommendedName>
</protein>
<feature type="domain" description="Glucose-methanol-choline oxidoreductase N-terminal" evidence="7">
    <location>
        <begin position="322"/>
        <end position="336"/>
    </location>
</feature>
<evidence type="ECO:0000256" key="2">
    <source>
        <dbReference type="PIRSR" id="PIRSR000137-1"/>
    </source>
</evidence>
<feature type="binding site" evidence="3">
    <location>
        <position position="152"/>
    </location>
    <ligand>
        <name>FAD</name>
        <dbReference type="ChEBI" id="CHEBI:57692"/>
    </ligand>
</feature>
<dbReference type="PIRSF" id="PIRSF000137">
    <property type="entry name" value="Alcohol_oxidase"/>
    <property type="match status" value="1"/>
</dbReference>
<feature type="signal peptide" evidence="5">
    <location>
        <begin position="1"/>
        <end position="16"/>
    </location>
</feature>
<keyword evidence="3 4" id="KW-0274">FAD</keyword>
<sequence>MLIALLSVFFLFTVKGGICLGENGNFEDFVNMVDTNISAAKQYVISQWNDEVLKVDKPNRVHFYGYYDFIIIGAGAAGAVIASRLSEINKWKILLLEAGGPTNDFIKIPGMALYSFHSDFTWGYNSTPQENACHAFLNNECFMIQGKGLGGTTILNAAIYSRGHSEDFDRWENVFGNPGWSYEKVLPYFKKSEHAVFTPRDEEYHGVNGPLTISHTNVTPGLNPVLIKAAEELGLDYLEDYNGRYHNGISITQFDLKGNERVTSASAFLDDFRNKKNLEVSPFSFATKILIDQRKRAYGVRFIKNGKIYVAKARKEIIVSAGTFNSPQLLMLSGIGPEDHLKSLQIKVIQNSPVGKNLEDHLMFIGVHFRTNTPFNNHTLREQLKLYINHQRPLTAGIGCELLAFRNKQNDETKRPYMEIMFNNPSFDGEVGNLSFLLKPEYIELFNQINPATDFWANVLLVHPKSRGSVTLRSKDPKHKPIINPQFLSNEEDVESLYDAVQFVLKLNNTPTFKENNFRLLVLDYPGCTHLEKLSKPWWLCAFKYLTTTEYHPGGTNRMCPDPKNCVVNSKFQVYGIENLRVTDISSIAELNSGHTHAVAVMMGEKSADMIKQKYKFEI</sequence>
<evidence type="ECO:0000313" key="8">
    <source>
        <dbReference type="EMBL" id="KAL1501862.1"/>
    </source>
</evidence>
<dbReference type="Proteomes" id="UP001566132">
    <property type="component" value="Unassembled WGS sequence"/>
</dbReference>
<reference evidence="8 9" key="1">
    <citation type="submission" date="2024-05" db="EMBL/GenBank/DDBJ databases">
        <title>Genetic variation in Jamaican populations of the coffee berry borer (Hypothenemus hampei).</title>
        <authorList>
            <person name="Errbii M."/>
            <person name="Myrie A."/>
        </authorList>
    </citation>
    <scope>NUCLEOTIDE SEQUENCE [LARGE SCALE GENOMIC DNA]</scope>
    <source>
        <strain evidence="8">JA-Hopewell-2020-01-JO</strain>
        <tissue evidence="8">Whole body</tissue>
    </source>
</reference>
<dbReference type="SUPFAM" id="SSF54373">
    <property type="entry name" value="FAD-linked reductases, C-terminal domain"/>
    <property type="match status" value="1"/>
</dbReference>
<feature type="active site" description="Proton acceptor" evidence="2">
    <location>
        <position position="595"/>
    </location>
</feature>
<evidence type="ECO:0000256" key="3">
    <source>
        <dbReference type="PIRSR" id="PIRSR000137-2"/>
    </source>
</evidence>
<name>A0ABD1ESS6_HYPHA</name>
<dbReference type="Gene3D" id="3.50.50.60">
    <property type="entry name" value="FAD/NAD(P)-binding domain"/>
    <property type="match status" value="1"/>
</dbReference>
<evidence type="ECO:0000259" key="6">
    <source>
        <dbReference type="PROSITE" id="PS00623"/>
    </source>
</evidence>
<dbReference type="EMBL" id="JBDJPC010000005">
    <property type="protein sequence ID" value="KAL1501862.1"/>
    <property type="molecule type" value="Genomic_DNA"/>
</dbReference>